<feature type="transmembrane region" description="Helical" evidence="1">
    <location>
        <begin position="34"/>
        <end position="54"/>
    </location>
</feature>
<sequence>MKKVKVGQDLKSIGHKYGHCAIDEPARQRKIRRVFLGSVMVIYAALVIASFFIWGMK</sequence>
<keyword evidence="1" id="KW-1133">Transmembrane helix</keyword>
<dbReference type="EMBL" id="LR796257">
    <property type="protein sequence ID" value="CAB4132014.1"/>
    <property type="molecule type" value="Genomic_DNA"/>
</dbReference>
<protein>
    <submittedName>
        <fullName evidence="2">Uncharacterized protein</fullName>
    </submittedName>
</protein>
<keyword evidence="1" id="KW-0472">Membrane</keyword>
<evidence type="ECO:0000256" key="1">
    <source>
        <dbReference type="SAM" id="Phobius"/>
    </source>
</evidence>
<keyword evidence="1" id="KW-0812">Transmembrane</keyword>
<proteinExistence type="predicted"/>
<reference evidence="2" key="1">
    <citation type="submission" date="2020-04" db="EMBL/GenBank/DDBJ databases">
        <authorList>
            <person name="Chiriac C."/>
            <person name="Salcher M."/>
            <person name="Ghai R."/>
            <person name="Kavagutti S V."/>
        </authorList>
    </citation>
    <scope>NUCLEOTIDE SEQUENCE</scope>
</reference>
<gene>
    <name evidence="2" type="ORF">UFOVP136_10</name>
</gene>
<organism evidence="2">
    <name type="scientific">uncultured Caudovirales phage</name>
    <dbReference type="NCBI Taxonomy" id="2100421"/>
    <lineage>
        <taxon>Viruses</taxon>
        <taxon>Duplodnaviria</taxon>
        <taxon>Heunggongvirae</taxon>
        <taxon>Uroviricota</taxon>
        <taxon>Caudoviricetes</taxon>
        <taxon>Peduoviridae</taxon>
        <taxon>Maltschvirus</taxon>
        <taxon>Maltschvirus maltsch</taxon>
    </lineage>
</organism>
<name>A0A6J5LBX4_9CAUD</name>
<evidence type="ECO:0000313" key="2">
    <source>
        <dbReference type="EMBL" id="CAB4132014.1"/>
    </source>
</evidence>
<accession>A0A6J5LBX4</accession>